<protein>
    <submittedName>
        <fullName evidence="12">[lysine-biosynthesis-protein LysW]--L-2-aminoadipate ligase</fullName>
    </submittedName>
</protein>
<evidence type="ECO:0000256" key="7">
    <source>
        <dbReference type="ARBA" id="ARBA00022840"/>
    </source>
</evidence>
<evidence type="ECO:0000256" key="8">
    <source>
        <dbReference type="ARBA" id="ARBA00022842"/>
    </source>
</evidence>
<comment type="caution">
    <text evidence="12">The sequence shown here is derived from an EMBL/GenBank/DDBJ whole genome shotgun (WGS) entry which is preliminary data.</text>
</comment>
<dbReference type="GO" id="GO:0009085">
    <property type="term" value="P:lysine biosynthetic process"/>
    <property type="evidence" value="ECO:0007669"/>
    <property type="project" value="InterPro"/>
</dbReference>
<dbReference type="NCBIfam" id="TIGR00768">
    <property type="entry name" value="rimK_fam"/>
    <property type="match status" value="1"/>
</dbReference>
<evidence type="ECO:0000256" key="9">
    <source>
        <dbReference type="ARBA" id="ARBA00029440"/>
    </source>
</evidence>
<dbReference type="GO" id="GO:0046872">
    <property type="term" value="F:metal ion binding"/>
    <property type="evidence" value="ECO:0007669"/>
    <property type="project" value="UniProtKB-KW"/>
</dbReference>
<dbReference type="EMBL" id="QUMS01000001">
    <property type="protein sequence ID" value="REG10597.1"/>
    <property type="molecule type" value="Genomic_DNA"/>
</dbReference>
<keyword evidence="13" id="KW-1185">Reference proteome</keyword>
<dbReference type="InterPro" id="IPR011761">
    <property type="entry name" value="ATP-grasp"/>
</dbReference>
<dbReference type="Proteomes" id="UP000256388">
    <property type="component" value="Unassembled WGS sequence"/>
</dbReference>
<dbReference type="InterPro" id="IPR004666">
    <property type="entry name" value="Rp_bS6_RimK/Lys_biosynth_LsyX"/>
</dbReference>
<name>A0A347ZU38_9CHLR</name>
<dbReference type="Gene3D" id="3.30.470.20">
    <property type="entry name" value="ATP-grasp fold, B domain"/>
    <property type="match status" value="1"/>
</dbReference>
<dbReference type="AlphaFoldDB" id="A0A347ZU38"/>
<evidence type="ECO:0000256" key="6">
    <source>
        <dbReference type="ARBA" id="ARBA00022741"/>
    </source>
</evidence>
<keyword evidence="7 10" id="KW-0067">ATP-binding</keyword>
<dbReference type="PANTHER" id="PTHR21621">
    <property type="entry name" value="RIBOSOMAL PROTEIN S6 MODIFICATION PROTEIN"/>
    <property type="match status" value="1"/>
</dbReference>
<evidence type="ECO:0000313" key="12">
    <source>
        <dbReference type="EMBL" id="REG10597.1"/>
    </source>
</evidence>
<reference evidence="12 13" key="1">
    <citation type="submission" date="2018-08" db="EMBL/GenBank/DDBJ databases">
        <title>Genomic Encyclopedia of Type Strains, Phase IV (KMG-IV): sequencing the most valuable type-strain genomes for metagenomic binning, comparative biology and taxonomic classification.</title>
        <authorList>
            <person name="Goeker M."/>
        </authorList>
    </citation>
    <scope>NUCLEOTIDE SEQUENCE [LARGE SCALE GENOMIC DNA]</scope>
    <source>
        <strain evidence="12 13">DSM 23923</strain>
    </source>
</reference>
<comment type="pathway">
    <text evidence="9">Amino-acid biosynthesis.</text>
</comment>
<evidence type="ECO:0000256" key="2">
    <source>
        <dbReference type="ARBA" id="ARBA00006239"/>
    </source>
</evidence>
<evidence type="ECO:0000256" key="4">
    <source>
        <dbReference type="ARBA" id="ARBA00022605"/>
    </source>
</evidence>
<evidence type="ECO:0000256" key="3">
    <source>
        <dbReference type="ARBA" id="ARBA00022598"/>
    </source>
</evidence>
<evidence type="ECO:0000256" key="5">
    <source>
        <dbReference type="ARBA" id="ARBA00022723"/>
    </source>
</evidence>
<dbReference type="FunFam" id="3.30.1490.20:FF:000025">
    <property type="entry name" value="Alpha-aminoadipate--LysW ligase LysX protein"/>
    <property type="match status" value="1"/>
</dbReference>
<dbReference type="InterPro" id="IPR013651">
    <property type="entry name" value="ATP-grasp_RimK-type"/>
</dbReference>
<dbReference type="InterPro" id="IPR011870">
    <property type="entry name" value="LysX_arch"/>
</dbReference>
<dbReference type="RefSeq" id="WP_116223765.1">
    <property type="nucleotide sequence ID" value="NZ_AP018437.1"/>
</dbReference>
<dbReference type="SUPFAM" id="SSF56059">
    <property type="entry name" value="Glutathione synthetase ATP-binding domain-like"/>
    <property type="match status" value="1"/>
</dbReference>
<evidence type="ECO:0000256" key="1">
    <source>
        <dbReference type="ARBA" id="ARBA00001946"/>
    </source>
</evidence>
<dbReference type="InterPro" id="IPR013815">
    <property type="entry name" value="ATP_grasp_subdomain_1"/>
</dbReference>
<organism evidence="12 13">
    <name type="scientific">Pelolinea submarina</name>
    <dbReference type="NCBI Taxonomy" id="913107"/>
    <lineage>
        <taxon>Bacteria</taxon>
        <taxon>Bacillati</taxon>
        <taxon>Chloroflexota</taxon>
        <taxon>Anaerolineae</taxon>
        <taxon>Anaerolineales</taxon>
        <taxon>Anaerolineaceae</taxon>
        <taxon>Pelolinea</taxon>
    </lineage>
</organism>
<dbReference type="PROSITE" id="PS50975">
    <property type="entry name" value="ATP_GRASP"/>
    <property type="match status" value="1"/>
</dbReference>
<dbReference type="Pfam" id="PF22626">
    <property type="entry name" value="LysX_preATP_grasp"/>
    <property type="match status" value="1"/>
</dbReference>
<dbReference type="InterPro" id="IPR054562">
    <property type="entry name" value="LysX/ArgX_preATP_grasp"/>
</dbReference>
<dbReference type="GO" id="GO:0005524">
    <property type="term" value="F:ATP binding"/>
    <property type="evidence" value="ECO:0007669"/>
    <property type="project" value="UniProtKB-UniRule"/>
</dbReference>
<proteinExistence type="inferred from homology"/>
<keyword evidence="6 10" id="KW-0547">Nucleotide-binding</keyword>
<dbReference type="GO" id="GO:0009432">
    <property type="term" value="P:SOS response"/>
    <property type="evidence" value="ECO:0007669"/>
    <property type="project" value="TreeGrafter"/>
</dbReference>
<dbReference type="Gene3D" id="3.30.1490.20">
    <property type="entry name" value="ATP-grasp fold, A domain"/>
    <property type="match status" value="1"/>
</dbReference>
<dbReference type="SUPFAM" id="SSF52440">
    <property type="entry name" value="PreATP-grasp domain"/>
    <property type="match status" value="1"/>
</dbReference>
<evidence type="ECO:0000313" key="13">
    <source>
        <dbReference type="Proteomes" id="UP000256388"/>
    </source>
</evidence>
<gene>
    <name evidence="12" type="ORF">DFR64_0456</name>
</gene>
<comment type="cofactor">
    <cofactor evidence="1">
        <name>Mg(2+)</name>
        <dbReference type="ChEBI" id="CHEBI:18420"/>
    </cofactor>
</comment>
<evidence type="ECO:0000256" key="10">
    <source>
        <dbReference type="PROSITE-ProRule" id="PRU00409"/>
    </source>
</evidence>
<dbReference type="Pfam" id="PF08443">
    <property type="entry name" value="RimK"/>
    <property type="match status" value="1"/>
</dbReference>
<keyword evidence="8" id="KW-0460">Magnesium</keyword>
<dbReference type="NCBIfam" id="TIGR02144">
    <property type="entry name" value="LysX_arch"/>
    <property type="match status" value="1"/>
</dbReference>
<dbReference type="Gene3D" id="3.40.50.20">
    <property type="match status" value="1"/>
</dbReference>
<dbReference type="GO" id="GO:0018169">
    <property type="term" value="F:ribosomal S6-glutamic acid ligase activity"/>
    <property type="evidence" value="ECO:0007669"/>
    <property type="project" value="TreeGrafter"/>
</dbReference>
<dbReference type="OrthoDB" id="9786585at2"/>
<dbReference type="InterPro" id="IPR016185">
    <property type="entry name" value="PreATP-grasp_dom_sf"/>
</dbReference>
<keyword evidence="4" id="KW-0028">Amino-acid biosynthesis</keyword>
<accession>A0A347ZU38</accession>
<feature type="domain" description="ATP-grasp" evidence="11">
    <location>
        <begin position="93"/>
        <end position="275"/>
    </location>
</feature>
<dbReference type="PANTHER" id="PTHR21621:SF0">
    <property type="entry name" value="BETA-CITRYLGLUTAMATE SYNTHASE B-RELATED"/>
    <property type="match status" value="1"/>
</dbReference>
<sequence>MARVGFLYTRLRVEEKYLLDALEKQPGVEVVRIPDGEQPFDIAQKPADVDVLFVRSLSYTRGLYISRIFEANGIPAINSSLVAERCGDKYITSQILTSAGIPTPRVVMAFDEEAALAAVEAVGYPCVMKPVVGSWGRLLAKIENPDAARAIIEHKAALGINHQIFYVQEYVEKPGRDIRAFVVGDEIICAIYRSSENWITNTARGGEATNCLLTAEMVELCGLAAQAVGGGLLALDLFETEDGLTVNEINHTMEFRHSIDTTGVDIPQKMAAYVAGVAGA</sequence>
<evidence type="ECO:0000259" key="11">
    <source>
        <dbReference type="PROSITE" id="PS50975"/>
    </source>
</evidence>
<keyword evidence="5" id="KW-0479">Metal-binding</keyword>
<dbReference type="GO" id="GO:0005737">
    <property type="term" value="C:cytoplasm"/>
    <property type="evidence" value="ECO:0007669"/>
    <property type="project" value="TreeGrafter"/>
</dbReference>
<comment type="similarity">
    <text evidence="2">Belongs to the RimK family. LysX subfamily.</text>
</comment>
<keyword evidence="3 12" id="KW-0436">Ligase</keyword>